<feature type="chain" id="PRO_5015482532" description="DUF4890 domain-containing protein" evidence="2">
    <location>
        <begin position="24"/>
        <end position="131"/>
    </location>
</feature>
<dbReference type="Proteomes" id="UP000245647">
    <property type="component" value="Unassembled WGS sequence"/>
</dbReference>
<dbReference type="RefSeq" id="WP_109418456.1">
    <property type="nucleotide sequence ID" value="NZ_QEAS01000045.1"/>
</dbReference>
<keyword evidence="4" id="KW-1185">Reference proteome</keyword>
<keyword evidence="2" id="KW-0732">Signal</keyword>
<dbReference type="EMBL" id="QEAS01000045">
    <property type="protein sequence ID" value="PWG77979.1"/>
    <property type="molecule type" value="Genomic_DNA"/>
</dbReference>
<evidence type="ECO:0008006" key="5">
    <source>
        <dbReference type="Google" id="ProtNLM"/>
    </source>
</evidence>
<dbReference type="OrthoDB" id="799923at2"/>
<organism evidence="3 4">
    <name type="scientific">Pararcticibacter amylolyticus</name>
    <dbReference type="NCBI Taxonomy" id="2173175"/>
    <lineage>
        <taxon>Bacteria</taxon>
        <taxon>Pseudomonadati</taxon>
        <taxon>Bacteroidota</taxon>
        <taxon>Sphingobacteriia</taxon>
        <taxon>Sphingobacteriales</taxon>
        <taxon>Sphingobacteriaceae</taxon>
        <taxon>Pararcticibacter</taxon>
    </lineage>
</organism>
<evidence type="ECO:0000313" key="3">
    <source>
        <dbReference type="EMBL" id="PWG77979.1"/>
    </source>
</evidence>
<gene>
    <name evidence="3" type="ORF">DDR33_24655</name>
</gene>
<protein>
    <recommendedName>
        <fullName evidence="5">DUF4890 domain-containing protein</fullName>
    </recommendedName>
</protein>
<name>A0A2U2PA20_9SPHI</name>
<accession>A0A2U2PA20</accession>
<reference evidence="3 4" key="1">
    <citation type="submission" date="2018-04" db="EMBL/GenBank/DDBJ databases">
        <title>Pedobacter chongqingensis sp. nov., isolated from a rottenly hemp rope.</title>
        <authorList>
            <person name="Cai Y."/>
        </authorList>
    </citation>
    <scope>NUCLEOTIDE SEQUENCE [LARGE SCALE GENOMIC DNA]</scope>
    <source>
        <strain evidence="3 4">FJ4-8</strain>
    </source>
</reference>
<sequence>MKTLIIFLAFLAGYLLTSPALHAQTRPDSIRARQRVQSTTEQKRTQLNYYKRTLKVDSVKAEQVTKIQSDYKDSMKALEADKSLNDDARRSHIKALIAERNRKLADILDPQQQARIIPSTERQQAAEEKKD</sequence>
<feature type="signal peptide" evidence="2">
    <location>
        <begin position="1"/>
        <end position="23"/>
    </location>
</feature>
<dbReference type="AlphaFoldDB" id="A0A2U2PA20"/>
<evidence type="ECO:0000256" key="1">
    <source>
        <dbReference type="SAM" id="MobiDB-lite"/>
    </source>
</evidence>
<evidence type="ECO:0000256" key="2">
    <source>
        <dbReference type="SAM" id="SignalP"/>
    </source>
</evidence>
<evidence type="ECO:0000313" key="4">
    <source>
        <dbReference type="Proteomes" id="UP000245647"/>
    </source>
</evidence>
<comment type="caution">
    <text evidence="3">The sequence shown here is derived from an EMBL/GenBank/DDBJ whole genome shotgun (WGS) entry which is preliminary data.</text>
</comment>
<proteinExistence type="predicted"/>
<feature type="region of interest" description="Disordered" evidence="1">
    <location>
        <begin position="109"/>
        <end position="131"/>
    </location>
</feature>